<feature type="domain" description="Gliding motility protein GldL-like N-terminal" evidence="2">
    <location>
        <begin position="11"/>
        <end position="49"/>
    </location>
</feature>
<dbReference type="InterPro" id="IPR055087">
    <property type="entry name" value="GldL-like_N"/>
</dbReference>
<dbReference type="Proteomes" id="UP000326570">
    <property type="component" value="Unassembled WGS sequence"/>
</dbReference>
<dbReference type="EMBL" id="VTWT01000010">
    <property type="protein sequence ID" value="KAA9326047.1"/>
    <property type="molecule type" value="Genomic_DNA"/>
</dbReference>
<sequence length="63" mass="7124">MRIIVYVLGVITAFLVLNGMLFKSMHWEGANMLMTIGTLVASFIFLPLAAVHLFRSRRNARLT</sequence>
<proteinExistence type="predicted"/>
<feature type="transmembrane region" description="Helical" evidence="1">
    <location>
        <begin position="5"/>
        <end position="22"/>
    </location>
</feature>
<feature type="transmembrane region" description="Helical" evidence="1">
    <location>
        <begin position="34"/>
        <end position="54"/>
    </location>
</feature>
<dbReference type="AlphaFoldDB" id="A0A5N1IPU2"/>
<reference evidence="3 4" key="1">
    <citation type="submission" date="2019-09" db="EMBL/GenBank/DDBJ databases">
        <title>Genome sequence of Adhaeribacter sp. M2.</title>
        <authorList>
            <person name="Srinivasan S."/>
        </authorList>
    </citation>
    <scope>NUCLEOTIDE SEQUENCE [LARGE SCALE GENOMIC DNA]</scope>
    <source>
        <strain evidence="3 4">M2</strain>
    </source>
</reference>
<protein>
    <recommendedName>
        <fullName evidence="2">Gliding motility protein GldL-like N-terminal domain-containing protein</fullName>
    </recommendedName>
</protein>
<evidence type="ECO:0000259" key="2">
    <source>
        <dbReference type="Pfam" id="PF22827"/>
    </source>
</evidence>
<keyword evidence="4" id="KW-1185">Reference proteome</keyword>
<name>A0A5N1IPU2_9BACT</name>
<evidence type="ECO:0000256" key="1">
    <source>
        <dbReference type="SAM" id="Phobius"/>
    </source>
</evidence>
<accession>A0A5N1IPU2</accession>
<evidence type="ECO:0000313" key="3">
    <source>
        <dbReference type="EMBL" id="KAA9326047.1"/>
    </source>
</evidence>
<organism evidence="3 4">
    <name type="scientific">Adhaeribacter soli</name>
    <dbReference type="NCBI Taxonomy" id="2607655"/>
    <lineage>
        <taxon>Bacteria</taxon>
        <taxon>Pseudomonadati</taxon>
        <taxon>Bacteroidota</taxon>
        <taxon>Cytophagia</taxon>
        <taxon>Cytophagales</taxon>
        <taxon>Hymenobacteraceae</taxon>
        <taxon>Adhaeribacter</taxon>
    </lineage>
</organism>
<dbReference type="RefSeq" id="WP_150905135.1">
    <property type="nucleotide sequence ID" value="NZ_VTWT01000010.1"/>
</dbReference>
<keyword evidence="1" id="KW-0472">Membrane</keyword>
<gene>
    <name evidence="3" type="ORF">F0P94_16655</name>
</gene>
<dbReference type="Pfam" id="PF22827">
    <property type="entry name" value="GldL_N"/>
    <property type="match status" value="1"/>
</dbReference>
<keyword evidence="1" id="KW-0812">Transmembrane</keyword>
<comment type="caution">
    <text evidence="3">The sequence shown here is derived from an EMBL/GenBank/DDBJ whole genome shotgun (WGS) entry which is preliminary data.</text>
</comment>
<evidence type="ECO:0000313" key="4">
    <source>
        <dbReference type="Proteomes" id="UP000326570"/>
    </source>
</evidence>
<keyword evidence="1" id="KW-1133">Transmembrane helix</keyword>